<accession>A0A8S1VN75</accession>
<protein>
    <submittedName>
        <fullName evidence="1">Uncharacterized protein</fullName>
    </submittedName>
</protein>
<dbReference type="EMBL" id="CAJJDP010000068">
    <property type="protein sequence ID" value="CAD8177685.1"/>
    <property type="molecule type" value="Genomic_DNA"/>
</dbReference>
<dbReference type="Proteomes" id="UP000683925">
    <property type="component" value="Unassembled WGS sequence"/>
</dbReference>
<keyword evidence="2" id="KW-1185">Reference proteome</keyword>
<reference evidence="1" key="1">
    <citation type="submission" date="2021-01" db="EMBL/GenBank/DDBJ databases">
        <authorList>
            <consortium name="Genoscope - CEA"/>
            <person name="William W."/>
        </authorList>
    </citation>
    <scope>NUCLEOTIDE SEQUENCE</scope>
</reference>
<evidence type="ECO:0000313" key="2">
    <source>
        <dbReference type="Proteomes" id="UP000683925"/>
    </source>
</evidence>
<organism evidence="1 2">
    <name type="scientific">Paramecium octaurelia</name>
    <dbReference type="NCBI Taxonomy" id="43137"/>
    <lineage>
        <taxon>Eukaryota</taxon>
        <taxon>Sar</taxon>
        <taxon>Alveolata</taxon>
        <taxon>Ciliophora</taxon>
        <taxon>Intramacronucleata</taxon>
        <taxon>Oligohymenophorea</taxon>
        <taxon>Peniculida</taxon>
        <taxon>Parameciidae</taxon>
        <taxon>Paramecium</taxon>
    </lineage>
</organism>
<dbReference type="AlphaFoldDB" id="A0A8S1VN75"/>
<proteinExistence type="predicted"/>
<comment type="caution">
    <text evidence="1">The sequence shown here is derived from an EMBL/GenBank/DDBJ whole genome shotgun (WGS) entry which is preliminary data.</text>
</comment>
<evidence type="ECO:0000313" key="1">
    <source>
        <dbReference type="EMBL" id="CAD8177685.1"/>
    </source>
</evidence>
<gene>
    <name evidence="1" type="ORF">POCTA_138.1.T0690182</name>
</gene>
<sequence>MNQFESIEARILFLIYTLYQNNTISLDQKGLLKDNLVSKENGRFMNAITQFEKSKDIDQLYGELNIRLYFSEFFQNNKVNQTMQFMQGNYIKFEHKFQPKYTVFPHHGSKKGGRCLVYFQERQKILNLNIMIYFNNRIIIINSNQSIKSLQVYRNCQIQYFIVVFHETAQAALQRLKQPQKYKKSEENVKSLWYTLKNS</sequence>
<name>A0A8S1VN75_PAROT</name>